<keyword evidence="7" id="KW-1185">Reference proteome</keyword>
<dbReference type="InterPro" id="IPR013325">
    <property type="entry name" value="RNA_pol_sigma_r2"/>
</dbReference>
<dbReference type="Gene3D" id="1.10.1740.10">
    <property type="match status" value="1"/>
</dbReference>
<dbReference type="InterPro" id="IPR007627">
    <property type="entry name" value="RNA_pol_sigma70_r2"/>
</dbReference>
<evidence type="ECO:0000256" key="3">
    <source>
        <dbReference type="ARBA" id="ARBA00023163"/>
    </source>
</evidence>
<keyword evidence="2" id="KW-0731">Sigma factor</keyword>
<evidence type="ECO:0000256" key="1">
    <source>
        <dbReference type="ARBA" id="ARBA00023015"/>
    </source>
</evidence>
<comment type="caution">
    <text evidence="6">The sequence shown here is derived from an EMBL/GenBank/DDBJ whole genome shotgun (WGS) entry which is preliminary data.</text>
</comment>
<gene>
    <name evidence="6" type="ORF">GCM10023191_009600</name>
</gene>
<proteinExistence type="predicted"/>
<accession>A0ABP8PFD2</accession>
<keyword evidence="1" id="KW-0805">Transcription regulation</keyword>
<sequence>MIDQGAAVTKALDAGEFGRLTEPFRRELLAHCYRMLGSADEAEDLVQETYLRAWRSNGTFEGRSSLRVRLYRIATDACLTALRQRGRRALPSGLAGPAADPDAPPDPADPEVAWLQFPESSWWRGRQWFLLFRCHIEEPGLFGGKVTRTAA</sequence>
<evidence type="ECO:0000313" key="7">
    <source>
        <dbReference type="Proteomes" id="UP001500503"/>
    </source>
</evidence>
<organism evidence="6 7">
    <name type="scientific">Actinoallomurus oryzae</name>
    <dbReference type="NCBI Taxonomy" id="502180"/>
    <lineage>
        <taxon>Bacteria</taxon>
        <taxon>Bacillati</taxon>
        <taxon>Actinomycetota</taxon>
        <taxon>Actinomycetes</taxon>
        <taxon>Streptosporangiales</taxon>
        <taxon>Thermomonosporaceae</taxon>
        <taxon>Actinoallomurus</taxon>
    </lineage>
</organism>
<name>A0ABP8PFD2_9ACTN</name>
<dbReference type="EMBL" id="BAABHF010000009">
    <property type="protein sequence ID" value="GAA4485247.1"/>
    <property type="molecule type" value="Genomic_DNA"/>
</dbReference>
<reference evidence="7" key="1">
    <citation type="journal article" date="2019" name="Int. J. Syst. Evol. Microbiol.">
        <title>The Global Catalogue of Microorganisms (GCM) 10K type strain sequencing project: providing services to taxonomists for standard genome sequencing and annotation.</title>
        <authorList>
            <consortium name="The Broad Institute Genomics Platform"/>
            <consortium name="The Broad Institute Genome Sequencing Center for Infectious Disease"/>
            <person name="Wu L."/>
            <person name="Ma J."/>
        </authorList>
    </citation>
    <scope>NUCLEOTIDE SEQUENCE [LARGE SCALE GENOMIC DNA]</scope>
    <source>
        <strain evidence="7">JCM 17933</strain>
    </source>
</reference>
<protein>
    <recommendedName>
        <fullName evidence="5">RNA polymerase sigma-70 region 2 domain-containing protein</fullName>
    </recommendedName>
</protein>
<evidence type="ECO:0000256" key="4">
    <source>
        <dbReference type="SAM" id="MobiDB-lite"/>
    </source>
</evidence>
<feature type="region of interest" description="Disordered" evidence="4">
    <location>
        <begin position="90"/>
        <end position="110"/>
    </location>
</feature>
<dbReference type="Proteomes" id="UP001500503">
    <property type="component" value="Unassembled WGS sequence"/>
</dbReference>
<dbReference type="PANTHER" id="PTHR43133">
    <property type="entry name" value="RNA POLYMERASE ECF-TYPE SIGMA FACTO"/>
    <property type="match status" value="1"/>
</dbReference>
<evidence type="ECO:0000256" key="2">
    <source>
        <dbReference type="ARBA" id="ARBA00023082"/>
    </source>
</evidence>
<evidence type="ECO:0000259" key="5">
    <source>
        <dbReference type="Pfam" id="PF04542"/>
    </source>
</evidence>
<dbReference type="InterPro" id="IPR039425">
    <property type="entry name" value="RNA_pol_sigma-70-like"/>
</dbReference>
<evidence type="ECO:0000313" key="6">
    <source>
        <dbReference type="EMBL" id="GAA4485247.1"/>
    </source>
</evidence>
<dbReference type="PANTHER" id="PTHR43133:SF65">
    <property type="entry name" value="ECF RNA POLYMERASE SIGMA FACTOR SIGG"/>
    <property type="match status" value="1"/>
</dbReference>
<dbReference type="SUPFAM" id="SSF88946">
    <property type="entry name" value="Sigma2 domain of RNA polymerase sigma factors"/>
    <property type="match status" value="1"/>
</dbReference>
<keyword evidence="3" id="KW-0804">Transcription</keyword>
<feature type="domain" description="RNA polymerase sigma-70 region 2" evidence="5">
    <location>
        <begin position="22"/>
        <end position="88"/>
    </location>
</feature>
<dbReference type="Pfam" id="PF04542">
    <property type="entry name" value="Sigma70_r2"/>
    <property type="match status" value="1"/>
</dbReference>